<comment type="caution">
    <text evidence="1">The sequence shown here is derived from an EMBL/GenBank/DDBJ whole genome shotgun (WGS) entry which is preliminary data.</text>
</comment>
<evidence type="ECO:0000313" key="2">
    <source>
        <dbReference type="Proteomes" id="UP001597191"/>
    </source>
</evidence>
<gene>
    <name evidence="1" type="ORF">ACFQ4R_02020</name>
</gene>
<dbReference type="Proteomes" id="UP001597191">
    <property type="component" value="Unassembled WGS sequence"/>
</dbReference>
<dbReference type="RefSeq" id="WP_125647269.1">
    <property type="nucleotide sequence ID" value="NZ_JBHTOH010000015.1"/>
</dbReference>
<proteinExistence type="predicted"/>
<protein>
    <recommendedName>
        <fullName evidence="3">WxL domain-containing protein</fullName>
    </recommendedName>
</protein>
<keyword evidence="2" id="KW-1185">Reference proteome</keyword>
<accession>A0ABW4BJH8</accession>
<dbReference type="EMBL" id="JBHTOH010000015">
    <property type="protein sequence ID" value="MFD1410401.1"/>
    <property type="molecule type" value="Genomic_DNA"/>
</dbReference>
<evidence type="ECO:0008006" key="3">
    <source>
        <dbReference type="Google" id="ProtNLM"/>
    </source>
</evidence>
<reference evidence="2" key="1">
    <citation type="journal article" date="2019" name="Int. J. Syst. Evol. Microbiol.">
        <title>The Global Catalogue of Microorganisms (GCM) 10K type strain sequencing project: providing services to taxonomists for standard genome sequencing and annotation.</title>
        <authorList>
            <consortium name="The Broad Institute Genomics Platform"/>
            <consortium name="The Broad Institute Genome Sequencing Center for Infectious Disease"/>
            <person name="Wu L."/>
            <person name="Ma J."/>
        </authorList>
    </citation>
    <scope>NUCLEOTIDE SEQUENCE [LARGE SCALE GENOMIC DNA]</scope>
    <source>
        <strain evidence="2">CCM 8937</strain>
    </source>
</reference>
<sequence>MPTINGQFTYTTSSGTAIVDKPNSKFTLHTSINGQALPTDQLTDNDFRKYTLNSVRYDPNEVSALQEGKENVLTYWLTDDLGNSSNEITVKIYVISGELELSTSAATNFEAGLLSGKRQYLKRDTSDIKDWQIVVNDGRPIDGTTTTPSWYVYAKASKFFTSVSDGSKELKGRVVIQNSQNSDLTDLTNADALIESGDTPTFQTERSITIDTSQIALQVDANATKGVYNGAITWTLANTPQ</sequence>
<organism evidence="1 2">
    <name type="scientific">Lapidilactobacillus gannanensis</name>
    <dbReference type="NCBI Taxonomy" id="2486002"/>
    <lineage>
        <taxon>Bacteria</taxon>
        <taxon>Bacillati</taxon>
        <taxon>Bacillota</taxon>
        <taxon>Bacilli</taxon>
        <taxon>Lactobacillales</taxon>
        <taxon>Lactobacillaceae</taxon>
        <taxon>Lapidilactobacillus</taxon>
    </lineage>
</organism>
<evidence type="ECO:0000313" key="1">
    <source>
        <dbReference type="EMBL" id="MFD1410401.1"/>
    </source>
</evidence>
<name>A0ABW4BJH8_9LACO</name>